<evidence type="ECO:0000313" key="1">
    <source>
        <dbReference type="EMBL" id="QGG48714.1"/>
    </source>
</evidence>
<protein>
    <submittedName>
        <fullName evidence="1">Sporulation protein YabP</fullName>
    </submittedName>
</protein>
<reference evidence="2" key="1">
    <citation type="submission" date="2019-11" db="EMBL/GenBank/DDBJ databases">
        <title>Genome sequence of Heliorestis convoluta strain HH, an alkaliphilic and minimalistic phototrophic bacterium from a soda lake in Egypt.</title>
        <authorList>
            <person name="Dewey E.D."/>
            <person name="Stokes L.M."/>
            <person name="Burchell B.M."/>
            <person name="Shaffer K.N."/>
            <person name="Huntington A.M."/>
            <person name="Baker J.M."/>
            <person name="Nadendla S."/>
            <person name="Giglio M.G."/>
            <person name="Touchman J.W."/>
            <person name="Blankenship R.E."/>
            <person name="Madigan M.T."/>
            <person name="Sattley W.M."/>
        </authorList>
    </citation>
    <scope>NUCLEOTIDE SEQUENCE [LARGE SCALE GENOMIC DNA]</scope>
    <source>
        <strain evidence="2">HH</strain>
    </source>
</reference>
<proteinExistence type="predicted"/>
<name>A0A5Q2N0A1_9FIRM</name>
<dbReference type="InterPro" id="IPR012504">
    <property type="entry name" value="Spore_YabP"/>
</dbReference>
<accession>A0A5Q2N0A1</accession>
<dbReference type="Gene3D" id="2.60.40.2000">
    <property type="match status" value="1"/>
</dbReference>
<sequence>MNDRAVKHGFVVSERKSIQIEGVTQVGAFDEEEIYLVTLGGPLLLKGEGLQITQLNLDDQILAVEGYIKSVQYLEENSPQNYKQKGKNLISRLLR</sequence>
<dbReference type="GO" id="GO:0030435">
    <property type="term" value="P:sporulation resulting in formation of a cellular spore"/>
    <property type="evidence" value="ECO:0007669"/>
    <property type="project" value="InterPro"/>
</dbReference>
<evidence type="ECO:0000313" key="2">
    <source>
        <dbReference type="Proteomes" id="UP000366051"/>
    </source>
</evidence>
<dbReference type="PIRSF" id="PIRSF011576">
    <property type="entry name" value="YabP"/>
    <property type="match status" value="1"/>
</dbReference>
<dbReference type="Proteomes" id="UP000366051">
    <property type="component" value="Chromosome"/>
</dbReference>
<dbReference type="Pfam" id="PF07873">
    <property type="entry name" value="YabP"/>
    <property type="match status" value="1"/>
</dbReference>
<organism evidence="1 2">
    <name type="scientific">Heliorestis convoluta</name>
    <dbReference type="NCBI Taxonomy" id="356322"/>
    <lineage>
        <taxon>Bacteria</taxon>
        <taxon>Bacillati</taxon>
        <taxon>Bacillota</taxon>
        <taxon>Clostridia</taxon>
        <taxon>Eubacteriales</taxon>
        <taxon>Heliobacteriaceae</taxon>
        <taxon>Heliorestis</taxon>
    </lineage>
</organism>
<dbReference type="RefSeq" id="WP_153725829.1">
    <property type="nucleotide sequence ID" value="NZ_CP045875.1"/>
</dbReference>
<dbReference type="KEGG" id="hcv:FTV88_2621"/>
<dbReference type="OrthoDB" id="9795125at2"/>
<dbReference type="InterPro" id="IPR022476">
    <property type="entry name" value="Spore_YabP/YqfC"/>
</dbReference>
<dbReference type="NCBIfam" id="TIGR02892">
    <property type="entry name" value="spore_yabP"/>
    <property type="match status" value="1"/>
</dbReference>
<keyword evidence="2" id="KW-1185">Reference proteome</keyword>
<dbReference type="AlphaFoldDB" id="A0A5Q2N0A1"/>
<dbReference type="InterPro" id="IPR038705">
    <property type="entry name" value="YabP_sf"/>
</dbReference>
<gene>
    <name evidence="1" type="primary">yabP</name>
    <name evidence="1" type="ORF">FTV88_2621</name>
</gene>
<dbReference type="EMBL" id="CP045875">
    <property type="protein sequence ID" value="QGG48714.1"/>
    <property type="molecule type" value="Genomic_DNA"/>
</dbReference>